<comment type="caution">
    <text evidence="2">The sequence shown here is derived from an EMBL/GenBank/DDBJ whole genome shotgun (WGS) entry which is preliminary data.</text>
</comment>
<sequence length="162" mass="16524">MFDTDDVYRLLIAGVVLLVGVGSCLAWISAGRRDPAGPAARVFMTVGLVMAALDFGGVGAVLGLSLAALGGLVAWEGQPDPEVPRPRRGGIVVAAAITGLATLAMIEGFGPLASVPEEARAVATVVVASTGALGTLAVADRARVTLRDALRRRFDTTSHAPH</sequence>
<dbReference type="EMBL" id="PYGE01000015">
    <property type="protein sequence ID" value="PSL01073.1"/>
    <property type="molecule type" value="Genomic_DNA"/>
</dbReference>
<organism evidence="2 3">
    <name type="scientific">Haloactinopolyspora alba</name>
    <dbReference type="NCBI Taxonomy" id="648780"/>
    <lineage>
        <taxon>Bacteria</taxon>
        <taxon>Bacillati</taxon>
        <taxon>Actinomycetota</taxon>
        <taxon>Actinomycetes</taxon>
        <taxon>Jiangellales</taxon>
        <taxon>Jiangellaceae</taxon>
        <taxon>Haloactinopolyspora</taxon>
    </lineage>
</organism>
<evidence type="ECO:0000256" key="1">
    <source>
        <dbReference type="SAM" id="Phobius"/>
    </source>
</evidence>
<evidence type="ECO:0000313" key="3">
    <source>
        <dbReference type="Proteomes" id="UP000243528"/>
    </source>
</evidence>
<dbReference type="AlphaFoldDB" id="A0A2P8DV16"/>
<feature type="transmembrane region" description="Helical" evidence="1">
    <location>
        <begin position="121"/>
        <end position="139"/>
    </location>
</feature>
<feature type="transmembrane region" description="Helical" evidence="1">
    <location>
        <begin position="7"/>
        <end position="30"/>
    </location>
</feature>
<feature type="transmembrane region" description="Helical" evidence="1">
    <location>
        <begin position="42"/>
        <end position="69"/>
    </location>
</feature>
<feature type="transmembrane region" description="Helical" evidence="1">
    <location>
        <begin position="90"/>
        <end position="109"/>
    </location>
</feature>
<keyword evidence="1" id="KW-0472">Membrane</keyword>
<evidence type="ECO:0000313" key="2">
    <source>
        <dbReference type="EMBL" id="PSL01073.1"/>
    </source>
</evidence>
<gene>
    <name evidence="2" type="ORF">CLV30_1158</name>
</gene>
<reference evidence="2 3" key="1">
    <citation type="submission" date="2018-03" db="EMBL/GenBank/DDBJ databases">
        <title>Genomic Encyclopedia of Archaeal and Bacterial Type Strains, Phase II (KMG-II): from individual species to whole genera.</title>
        <authorList>
            <person name="Goeker M."/>
        </authorList>
    </citation>
    <scope>NUCLEOTIDE SEQUENCE [LARGE SCALE GENOMIC DNA]</scope>
    <source>
        <strain evidence="2 3">DSM 45211</strain>
    </source>
</reference>
<name>A0A2P8DV16_9ACTN</name>
<dbReference type="Proteomes" id="UP000243528">
    <property type="component" value="Unassembled WGS sequence"/>
</dbReference>
<proteinExistence type="predicted"/>
<accession>A0A2P8DV16</accession>
<protein>
    <submittedName>
        <fullName evidence="2">Uncharacterized protein</fullName>
    </submittedName>
</protein>
<keyword evidence="1" id="KW-1133">Transmembrane helix</keyword>
<dbReference type="RefSeq" id="WP_106538661.1">
    <property type="nucleotide sequence ID" value="NZ_ML142900.1"/>
</dbReference>
<keyword evidence="1" id="KW-0812">Transmembrane</keyword>
<keyword evidence="3" id="KW-1185">Reference proteome</keyword>